<evidence type="ECO:0000313" key="3">
    <source>
        <dbReference type="Proteomes" id="UP000076532"/>
    </source>
</evidence>
<reference evidence="2 3" key="1">
    <citation type="journal article" date="2016" name="Mol. Biol. Evol.">
        <title>Comparative Genomics of Early-Diverging Mushroom-Forming Fungi Provides Insights into the Origins of Lignocellulose Decay Capabilities.</title>
        <authorList>
            <person name="Nagy L.G."/>
            <person name="Riley R."/>
            <person name="Tritt A."/>
            <person name="Adam C."/>
            <person name="Daum C."/>
            <person name="Floudas D."/>
            <person name="Sun H."/>
            <person name="Yadav J.S."/>
            <person name="Pangilinan J."/>
            <person name="Larsson K.H."/>
            <person name="Matsuura K."/>
            <person name="Barry K."/>
            <person name="Labutti K."/>
            <person name="Kuo R."/>
            <person name="Ohm R.A."/>
            <person name="Bhattacharya S.S."/>
            <person name="Shirouzu T."/>
            <person name="Yoshinaga Y."/>
            <person name="Martin F.M."/>
            <person name="Grigoriev I.V."/>
            <person name="Hibbett D.S."/>
        </authorList>
    </citation>
    <scope>NUCLEOTIDE SEQUENCE [LARGE SCALE GENOMIC DNA]</scope>
    <source>
        <strain evidence="2 3">CBS 109695</strain>
    </source>
</reference>
<sequence>MLPLLSWATYLFVVALGGADSLAVDTNVNALPTSNVLSSMLSGTSNVCTDIKTCRTLGQIVVSCLATILACAWLAVHRNIPAPEVKRPRHGTFFVRSAKWAWHTILNQREPAIVFVVALLAPEWILAWAVRQALCARALCKKLEVARRQAMGKRFGRDEGQCEECGERRCRCYLDTAAQRVGKGDEGAWIGPHIDHHHLAHI</sequence>
<dbReference type="PANTHER" id="PTHR35043">
    <property type="entry name" value="TRANSCRIPTION FACTOR DOMAIN-CONTAINING PROTEIN"/>
    <property type="match status" value="1"/>
</dbReference>
<dbReference type="EMBL" id="KV417585">
    <property type="protein sequence ID" value="KZP17231.1"/>
    <property type="molecule type" value="Genomic_DNA"/>
</dbReference>
<keyword evidence="1" id="KW-0732">Signal</keyword>
<dbReference type="AlphaFoldDB" id="A0A166FWB5"/>
<evidence type="ECO:0000313" key="2">
    <source>
        <dbReference type="EMBL" id="KZP17231.1"/>
    </source>
</evidence>
<dbReference type="PANTHER" id="PTHR35043:SF7">
    <property type="entry name" value="TRANSCRIPTION FACTOR DOMAIN-CONTAINING PROTEIN"/>
    <property type="match status" value="1"/>
</dbReference>
<keyword evidence="3" id="KW-1185">Reference proteome</keyword>
<name>A0A166FWB5_9AGAM</name>
<proteinExistence type="predicted"/>
<feature type="signal peptide" evidence="1">
    <location>
        <begin position="1"/>
        <end position="23"/>
    </location>
</feature>
<dbReference type="Proteomes" id="UP000076532">
    <property type="component" value="Unassembled WGS sequence"/>
</dbReference>
<feature type="chain" id="PRO_5007873629" evidence="1">
    <location>
        <begin position="24"/>
        <end position="202"/>
    </location>
</feature>
<accession>A0A166FWB5</accession>
<evidence type="ECO:0000256" key="1">
    <source>
        <dbReference type="SAM" id="SignalP"/>
    </source>
</evidence>
<protein>
    <submittedName>
        <fullName evidence="2">Uncharacterized protein</fullName>
    </submittedName>
</protein>
<organism evidence="2 3">
    <name type="scientific">Athelia psychrophila</name>
    <dbReference type="NCBI Taxonomy" id="1759441"/>
    <lineage>
        <taxon>Eukaryota</taxon>
        <taxon>Fungi</taxon>
        <taxon>Dikarya</taxon>
        <taxon>Basidiomycota</taxon>
        <taxon>Agaricomycotina</taxon>
        <taxon>Agaricomycetes</taxon>
        <taxon>Agaricomycetidae</taxon>
        <taxon>Atheliales</taxon>
        <taxon>Atheliaceae</taxon>
        <taxon>Athelia</taxon>
    </lineage>
</organism>
<gene>
    <name evidence="2" type="ORF">FIBSPDRAFT_865211</name>
</gene>